<keyword evidence="3" id="KW-1185">Reference proteome</keyword>
<feature type="compositionally biased region" description="Polar residues" evidence="1">
    <location>
        <begin position="207"/>
        <end position="222"/>
    </location>
</feature>
<sequence>MLGPALEHAGSEFSDATLATGAGNTTWSNNDRKKGLHADIYGPTDFSGKSFFGSCNSEPYISWLAERKFERNNEVTGSILKGNWLKNGKKQVVFDGNRVNRRNTYRQSIYYHSGGGVGVSGGVVGRGYTIVIAWMELSWAVGLLSEYGHSRILARFAANLKTVAWKVASKKIEQSLPAGINFGPGWVGENVVSQRPLAIPNPAPAQVSPSQLFSRPGNSCKVSSMEMAGDKSLEDTEREGTHEKRMPTSHSDSDSHPSKPLLSSPLMSSDPIFANKSPEAISERPEPSSGDIRPGPPFRNPVILHRMKGVYGFNFPAQMGKLIGSTRPSGINFQTSWNDNMISRVNNSAVHPTTANGLTAEDSQLSANASRSNSNTSLPIQDARLPIQKWGTTNPRHLGKKCLSSKNQIPFRLT</sequence>
<dbReference type="PANTHER" id="PTHR22881">
    <property type="entry name" value="BROMODOMAIN CONTAINING PROTEIN"/>
    <property type="match status" value="1"/>
</dbReference>
<dbReference type="AlphaFoldDB" id="A0A7J0F6Z9"/>
<dbReference type="Proteomes" id="UP000585474">
    <property type="component" value="Unassembled WGS sequence"/>
</dbReference>
<organism evidence="2 3">
    <name type="scientific">Actinidia rufa</name>
    <dbReference type="NCBI Taxonomy" id="165716"/>
    <lineage>
        <taxon>Eukaryota</taxon>
        <taxon>Viridiplantae</taxon>
        <taxon>Streptophyta</taxon>
        <taxon>Embryophyta</taxon>
        <taxon>Tracheophyta</taxon>
        <taxon>Spermatophyta</taxon>
        <taxon>Magnoliopsida</taxon>
        <taxon>eudicotyledons</taxon>
        <taxon>Gunneridae</taxon>
        <taxon>Pentapetalae</taxon>
        <taxon>asterids</taxon>
        <taxon>Ericales</taxon>
        <taxon>Actinidiaceae</taxon>
        <taxon>Actinidia</taxon>
    </lineage>
</organism>
<feature type="compositionally biased region" description="Basic and acidic residues" evidence="1">
    <location>
        <begin position="228"/>
        <end position="257"/>
    </location>
</feature>
<comment type="caution">
    <text evidence="2">The sequence shown here is derived from an EMBL/GenBank/DDBJ whole genome shotgun (WGS) entry which is preliminary data.</text>
</comment>
<accession>A0A7J0F6Z9</accession>
<dbReference type="EMBL" id="BJWL01000009">
    <property type="protein sequence ID" value="GFY94492.1"/>
    <property type="molecule type" value="Genomic_DNA"/>
</dbReference>
<evidence type="ECO:0000256" key="1">
    <source>
        <dbReference type="SAM" id="MobiDB-lite"/>
    </source>
</evidence>
<name>A0A7J0F6Z9_9ERIC</name>
<gene>
    <name evidence="2" type="ORF">Acr_09g0009380</name>
</gene>
<dbReference type="GO" id="GO:0003677">
    <property type="term" value="F:DNA binding"/>
    <property type="evidence" value="ECO:0007669"/>
    <property type="project" value="UniProtKB-KW"/>
</dbReference>
<protein>
    <submittedName>
        <fullName evidence="2">DNA-binding bromodomain-containing protein</fullName>
    </submittedName>
</protein>
<evidence type="ECO:0000313" key="2">
    <source>
        <dbReference type="EMBL" id="GFY94492.1"/>
    </source>
</evidence>
<feature type="region of interest" description="Disordered" evidence="1">
    <location>
        <begin position="202"/>
        <end position="300"/>
    </location>
</feature>
<reference evidence="2 3" key="1">
    <citation type="submission" date="2019-07" db="EMBL/GenBank/DDBJ databases">
        <title>De Novo Assembly of kiwifruit Actinidia rufa.</title>
        <authorList>
            <person name="Sugita-Konishi S."/>
            <person name="Sato K."/>
            <person name="Mori E."/>
            <person name="Abe Y."/>
            <person name="Kisaki G."/>
            <person name="Hamano K."/>
            <person name="Suezawa K."/>
            <person name="Otani M."/>
            <person name="Fukuda T."/>
            <person name="Manabe T."/>
            <person name="Gomi K."/>
            <person name="Tabuchi M."/>
            <person name="Akimitsu K."/>
            <person name="Kataoka I."/>
        </authorList>
    </citation>
    <scope>NUCLEOTIDE SEQUENCE [LARGE SCALE GENOMIC DNA]</scope>
    <source>
        <strain evidence="3">cv. Fuchu</strain>
    </source>
</reference>
<keyword evidence="2" id="KW-0238">DNA-binding</keyword>
<dbReference type="PANTHER" id="PTHR22881:SF27">
    <property type="entry name" value="BROMODOMAIN CONTAINING 7_9"/>
    <property type="match status" value="1"/>
</dbReference>
<dbReference type="InterPro" id="IPR051831">
    <property type="entry name" value="Bromodomain_contain_prot"/>
</dbReference>
<evidence type="ECO:0000313" key="3">
    <source>
        <dbReference type="Proteomes" id="UP000585474"/>
    </source>
</evidence>
<feature type="compositionally biased region" description="Low complexity" evidence="1">
    <location>
        <begin position="258"/>
        <end position="271"/>
    </location>
</feature>
<dbReference type="OrthoDB" id="21449at2759"/>
<proteinExistence type="predicted"/>